<organism evidence="1 2">
    <name type="scientific">Oceanospirillum sediminis</name>
    <dbReference type="NCBI Taxonomy" id="2760088"/>
    <lineage>
        <taxon>Bacteria</taxon>
        <taxon>Pseudomonadati</taxon>
        <taxon>Pseudomonadota</taxon>
        <taxon>Gammaproteobacteria</taxon>
        <taxon>Oceanospirillales</taxon>
        <taxon>Oceanospirillaceae</taxon>
        <taxon>Oceanospirillum</taxon>
    </lineage>
</organism>
<comment type="caution">
    <text evidence="1">The sequence shown here is derived from an EMBL/GenBank/DDBJ whole genome shotgun (WGS) entry which is preliminary data.</text>
</comment>
<proteinExistence type="predicted"/>
<name>A0A839ISZ0_9GAMM</name>
<evidence type="ECO:0000313" key="1">
    <source>
        <dbReference type="EMBL" id="MBB1487722.1"/>
    </source>
</evidence>
<accession>A0A839ISZ0</accession>
<dbReference type="RefSeq" id="WP_182809500.1">
    <property type="nucleotide sequence ID" value="NZ_JACJFM010000018.1"/>
</dbReference>
<protein>
    <submittedName>
        <fullName evidence="1">Uncharacterized protein</fullName>
    </submittedName>
</protein>
<dbReference type="AlphaFoldDB" id="A0A839ISZ0"/>
<sequence>MSADKTAQQNAQKAVAQSTAIAVQDAADNLRNLNTLSTTTIGVALAKFLETKDPTYVEVIKAAESVAKNGAEHFSDVGTKAAKILKDFSSF</sequence>
<evidence type="ECO:0000313" key="2">
    <source>
        <dbReference type="Proteomes" id="UP000565262"/>
    </source>
</evidence>
<dbReference type="Proteomes" id="UP000565262">
    <property type="component" value="Unassembled WGS sequence"/>
</dbReference>
<gene>
    <name evidence="1" type="ORF">H4O21_14015</name>
</gene>
<reference evidence="1 2" key="1">
    <citation type="submission" date="2020-08" db="EMBL/GenBank/DDBJ databases">
        <title>Oceanospirillum sp. nov. isolated from marine sediment.</title>
        <authorList>
            <person name="Ji X."/>
        </authorList>
    </citation>
    <scope>NUCLEOTIDE SEQUENCE [LARGE SCALE GENOMIC DNA]</scope>
    <source>
        <strain evidence="1 2">D5</strain>
    </source>
</reference>
<keyword evidence="2" id="KW-1185">Reference proteome</keyword>
<dbReference type="EMBL" id="JACJFM010000018">
    <property type="protein sequence ID" value="MBB1487722.1"/>
    <property type="molecule type" value="Genomic_DNA"/>
</dbReference>